<evidence type="ECO:0000313" key="11">
    <source>
        <dbReference type="EMBL" id="CAH0370384.1"/>
    </source>
</evidence>
<organism evidence="11 12">
    <name type="scientific">Pelagomonas calceolata</name>
    <dbReference type="NCBI Taxonomy" id="35677"/>
    <lineage>
        <taxon>Eukaryota</taxon>
        <taxon>Sar</taxon>
        <taxon>Stramenopiles</taxon>
        <taxon>Ochrophyta</taxon>
        <taxon>Pelagophyceae</taxon>
        <taxon>Pelagomonadales</taxon>
        <taxon>Pelagomonadaceae</taxon>
        <taxon>Pelagomonas</taxon>
    </lineage>
</organism>
<dbReference type="AlphaFoldDB" id="A0A8J2SPR9"/>
<evidence type="ECO:0000256" key="1">
    <source>
        <dbReference type="ARBA" id="ARBA00004434"/>
    </source>
</evidence>
<evidence type="ECO:0000313" key="12">
    <source>
        <dbReference type="Proteomes" id="UP000789595"/>
    </source>
</evidence>
<keyword evidence="12" id="KW-1185">Reference proteome</keyword>
<evidence type="ECO:0000256" key="4">
    <source>
        <dbReference type="ARBA" id="ARBA00022660"/>
    </source>
</evidence>
<comment type="caution">
    <text evidence="11">The sequence shown here is derived from an EMBL/GenBank/DDBJ whole genome shotgun (WGS) entry which is preliminary data.</text>
</comment>
<evidence type="ECO:0000256" key="5">
    <source>
        <dbReference type="ARBA" id="ARBA00022692"/>
    </source>
</evidence>
<evidence type="ECO:0000256" key="8">
    <source>
        <dbReference type="ARBA" id="ARBA00022989"/>
    </source>
</evidence>
<dbReference type="Proteomes" id="UP000789595">
    <property type="component" value="Unassembled WGS sequence"/>
</dbReference>
<comment type="subcellular location">
    <subcellularLocation>
        <location evidence="1">Mitochondrion inner membrane</location>
        <topology evidence="1">Single-pass membrane protein</topology>
    </subcellularLocation>
</comment>
<dbReference type="GO" id="GO:0005743">
    <property type="term" value="C:mitochondrial inner membrane"/>
    <property type="evidence" value="ECO:0007669"/>
    <property type="project" value="UniProtKB-SubCell"/>
</dbReference>
<comment type="similarity">
    <text evidence="2">Belongs to the UQCRQ/QCR8 family.</text>
</comment>
<keyword evidence="5" id="KW-0812">Transmembrane</keyword>
<dbReference type="Gene3D" id="1.20.5.210">
    <property type="entry name" value="Cytochrome b-c1 complex subunit 8"/>
    <property type="match status" value="1"/>
</dbReference>
<evidence type="ECO:0000256" key="2">
    <source>
        <dbReference type="ARBA" id="ARBA00007668"/>
    </source>
</evidence>
<reference evidence="11" key="1">
    <citation type="submission" date="2021-11" db="EMBL/GenBank/DDBJ databases">
        <authorList>
            <consortium name="Genoscope - CEA"/>
            <person name="William W."/>
        </authorList>
    </citation>
    <scope>NUCLEOTIDE SEQUENCE</scope>
</reference>
<proteinExistence type="inferred from homology"/>
<dbReference type="InterPro" id="IPR036642">
    <property type="entry name" value="Cyt_bc1_su8_sf"/>
</dbReference>
<dbReference type="OrthoDB" id="193864at2759"/>
<keyword evidence="7" id="KW-0249">Electron transport</keyword>
<keyword evidence="4" id="KW-0679">Respiratory chain</keyword>
<name>A0A8J2SPR9_9STRA</name>
<gene>
    <name evidence="11" type="ORF">PECAL_3P02640</name>
</gene>
<dbReference type="GO" id="GO:0006122">
    <property type="term" value="P:mitochondrial electron transport, ubiquinol to cytochrome c"/>
    <property type="evidence" value="ECO:0007669"/>
    <property type="project" value="InterPro"/>
</dbReference>
<sequence>MALRATVRRLGDLKPGVQPHLEIWWKKKPKDGVIDGMVTRTISPFELQPIRSLWDQYAPGNFLNNFPSLWDIGPGIVVLVGTVAWADWYFEVLGRHHRD</sequence>
<evidence type="ECO:0000256" key="7">
    <source>
        <dbReference type="ARBA" id="ARBA00022982"/>
    </source>
</evidence>
<keyword evidence="3" id="KW-0813">Transport</keyword>
<protein>
    <submittedName>
        <fullName evidence="11">Uncharacterized protein</fullName>
    </submittedName>
</protein>
<keyword evidence="8" id="KW-1133">Transmembrane helix</keyword>
<dbReference type="GO" id="GO:0045275">
    <property type="term" value="C:respiratory chain complex III"/>
    <property type="evidence" value="ECO:0007669"/>
    <property type="project" value="InterPro"/>
</dbReference>
<evidence type="ECO:0000256" key="10">
    <source>
        <dbReference type="ARBA" id="ARBA00023136"/>
    </source>
</evidence>
<dbReference type="EMBL" id="CAKKNE010000003">
    <property type="protein sequence ID" value="CAH0370384.1"/>
    <property type="molecule type" value="Genomic_DNA"/>
</dbReference>
<keyword evidence="9" id="KW-0496">Mitochondrion</keyword>
<evidence type="ECO:0000256" key="6">
    <source>
        <dbReference type="ARBA" id="ARBA00022792"/>
    </source>
</evidence>
<keyword evidence="6" id="KW-0999">Mitochondrion inner membrane</keyword>
<evidence type="ECO:0000256" key="3">
    <source>
        <dbReference type="ARBA" id="ARBA00022448"/>
    </source>
</evidence>
<keyword evidence="10" id="KW-0472">Membrane</keyword>
<accession>A0A8J2SPR9</accession>
<evidence type="ECO:0000256" key="9">
    <source>
        <dbReference type="ARBA" id="ARBA00023128"/>
    </source>
</evidence>